<evidence type="ECO:0000256" key="1">
    <source>
        <dbReference type="SAM" id="Phobius"/>
    </source>
</evidence>
<keyword evidence="1" id="KW-0472">Membrane</keyword>
<feature type="transmembrane region" description="Helical" evidence="1">
    <location>
        <begin position="77"/>
        <end position="96"/>
    </location>
</feature>
<evidence type="ECO:0000313" key="2">
    <source>
        <dbReference type="EMBL" id="SCF16621.1"/>
    </source>
</evidence>
<dbReference type="Proteomes" id="UP000198551">
    <property type="component" value="Unassembled WGS sequence"/>
</dbReference>
<proteinExistence type="predicted"/>
<name>A0A1C4Y8H5_9ACTN</name>
<keyword evidence="1" id="KW-0812">Transmembrane</keyword>
<organism evidence="2 3">
    <name type="scientific">Micromonospora marina</name>
    <dbReference type="NCBI Taxonomy" id="307120"/>
    <lineage>
        <taxon>Bacteria</taxon>
        <taxon>Bacillati</taxon>
        <taxon>Actinomycetota</taxon>
        <taxon>Actinomycetes</taxon>
        <taxon>Micromonosporales</taxon>
        <taxon>Micromonosporaceae</taxon>
        <taxon>Micromonospora</taxon>
    </lineage>
</organism>
<reference evidence="3" key="1">
    <citation type="submission" date="2016-06" db="EMBL/GenBank/DDBJ databases">
        <authorList>
            <person name="Varghese N."/>
        </authorList>
    </citation>
    <scope>NUCLEOTIDE SEQUENCE [LARGE SCALE GENOMIC DNA]</scope>
    <source>
        <strain evidence="3">DSM 45555</strain>
    </source>
</reference>
<dbReference type="AlphaFoldDB" id="A0A1C4Y8H5"/>
<accession>A0A1C4Y8H5</accession>
<sequence length="120" mass="12948">MPVGVGTARLNHVLVAAAVPFVIWRMGGYSDVDLEAGGRFAVNFEAVRTFVLAHAALGLTILVASLSLAFFRRWLSLGLLVGWAGGWLLNAVALRLDMAVWWPPVLQGDRPDRDLVVVGP</sequence>
<dbReference type="RefSeq" id="WP_091046043.1">
    <property type="nucleotide sequence ID" value="NZ_FMCV01000010.1"/>
</dbReference>
<gene>
    <name evidence="2" type="ORF">GA0070215_11014</name>
</gene>
<feature type="transmembrane region" description="Helical" evidence="1">
    <location>
        <begin position="12"/>
        <end position="30"/>
    </location>
</feature>
<feature type="transmembrane region" description="Helical" evidence="1">
    <location>
        <begin position="50"/>
        <end position="70"/>
    </location>
</feature>
<evidence type="ECO:0000313" key="3">
    <source>
        <dbReference type="Proteomes" id="UP000198551"/>
    </source>
</evidence>
<protein>
    <submittedName>
        <fullName evidence="2">Uncharacterized protein</fullName>
    </submittedName>
</protein>
<keyword evidence="3" id="KW-1185">Reference proteome</keyword>
<keyword evidence="1" id="KW-1133">Transmembrane helix</keyword>
<dbReference type="EMBL" id="FMCV01000010">
    <property type="protein sequence ID" value="SCF16621.1"/>
    <property type="molecule type" value="Genomic_DNA"/>
</dbReference>